<dbReference type="GeneID" id="31356708"/>
<keyword evidence="1" id="KW-0175">Coiled coil</keyword>
<sequence>MTTKGGVIQSPMSDGGKKINLKEDSNVEDFNKDDHTGWDFSRTIKYKTLHKNDVKRGQLIDEISDLRDVLRKSVIGPLSREILHDQVYTLPEEYDNLDDDLDSNHGGSHHHHHHHHHTDLPHSKSNLSLSSISSSAKAAATLIPTEEETRFYETIEKDLDDLTTSYNSSNSNNNNNNNNNGGNNNNNNNGDNHDNDNVTINKEKLLTLMKEYKKSKDVAKDHSSVIVDLDNQLNEIKGDLELKKKKIQLLKTTNNTPIKSTGQKPPINTTTATTTTTTTTATATPNTISGATKSVINNSGEFSPNTGRKRSPTITPNHQIQQQYQQQQQQQQQQFQQQANNNNSSPSLLKRESALNTSINNLLHTAATSVITEDINQKISEVLNNAKYRIERIQFKNRVLLTSSLHNLSTEIHQILERRITKKQVNTELKQNAQIVADCDAVRNTILTFMTDLAQQYQMLDLSIEEASKKKKFKSKEKSKKVLELEKQKKQVEAAIAFLKIEKRSVRELRDRFVSVCNEVTKLYEHCNTIERDLSKWDIELERLYLKIREGYFSDYFKLHPVFQSCSARIKDHYYIKQDLIRELARREAARIASEIYVSGIVQILECGPDLITDERMVDVARVRGLEHQVHMLYHALHDQQTEKSYLLHATNEHSVPQYSNHIIPNSNSNSLSNINTNGIQQQQRSSPSNTYNNNNNSSSNNVTPLTNNTRTSSLNNLHVNNVESEKKSNSIGSSNGLVVNNMNGSGNSIGKNNNNVNTHSNITSPSPLNISQPTSNLTANGGVKPTTTPISSPIIKPAPIVAPLQTSTTTTTSSTQLPTTTTTTTAQTQQPSSSSSFKPKPAAISVVTPPSQAVINSKPTTTTTTTTTKSPPPSTSTSSSANKPPGSFVMEIMILNHEQLFPANIKNQTSPILMKTSGYLDTISDLTSEQLIQSAQIASNEGKVYSDSLKVNGNTMGGDQVDVYMASELLKHFFKTVDPFLSKSLFQEWLLAERLENQEDRIQSIKELIKKLSEENKAIIGSLLRLINKVAQRSISDSPNHNPIPSLARAFSELVLRTTK</sequence>
<organism evidence="4 5">
    <name type="scientific">Heterostelium pallidum (strain ATCC 26659 / Pp 5 / PN500)</name>
    <name type="common">Cellular slime mold</name>
    <name type="synonym">Polysphondylium pallidum</name>
    <dbReference type="NCBI Taxonomy" id="670386"/>
    <lineage>
        <taxon>Eukaryota</taxon>
        <taxon>Amoebozoa</taxon>
        <taxon>Evosea</taxon>
        <taxon>Eumycetozoa</taxon>
        <taxon>Dictyostelia</taxon>
        <taxon>Acytosteliales</taxon>
        <taxon>Acytosteliaceae</taxon>
        <taxon>Heterostelium</taxon>
    </lineage>
</organism>
<feature type="compositionally biased region" description="Low complexity" evidence="2">
    <location>
        <begin position="319"/>
        <end position="338"/>
    </location>
</feature>
<dbReference type="Pfam" id="PF00620">
    <property type="entry name" value="RhoGAP"/>
    <property type="match status" value="1"/>
</dbReference>
<feature type="region of interest" description="Disordered" evidence="2">
    <location>
        <begin position="255"/>
        <end position="348"/>
    </location>
</feature>
<evidence type="ECO:0000259" key="3">
    <source>
        <dbReference type="PROSITE" id="PS50238"/>
    </source>
</evidence>
<proteinExistence type="predicted"/>
<protein>
    <recommendedName>
        <fullName evidence="3">Rho-GAP domain-containing protein</fullName>
    </recommendedName>
</protein>
<feature type="coiled-coil region" evidence="1">
    <location>
        <begin position="475"/>
        <end position="502"/>
    </location>
</feature>
<feature type="compositionally biased region" description="Polar residues" evidence="2">
    <location>
        <begin position="285"/>
        <end position="318"/>
    </location>
</feature>
<feature type="compositionally biased region" description="Low complexity" evidence="2">
    <location>
        <begin position="167"/>
        <end position="190"/>
    </location>
</feature>
<evidence type="ECO:0000256" key="2">
    <source>
        <dbReference type="SAM" id="MobiDB-lite"/>
    </source>
</evidence>
<feature type="region of interest" description="Disordered" evidence="2">
    <location>
        <begin position="1"/>
        <end position="21"/>
    </location>
</feature>
<feature type="region of interest" description="Disordered" evidence="2">
    <location>
        <begin position="99"/>
        <end position="131"/>
    </location>
</feature>
<dbReference type="PROSITE" id="PS50238">
    <property type="entry name" value="RHOGAP"/>
    <property type="match status" value="1"/>
</dbReference>
<dbReference type="Gene3D" id="1.10.555.10">
    <property type="entry name" value="Rho GTPase activation protein"/>
    <property type="match status" value="1"/>
</dbReference>
<evidence type="ECO:0000313" key="4">
    <source>
        <dbReference type="EMBL" id="EFA85945.1"/>
    </source>
</evidence>
<feature type="region of interest" description="Disordered" evidence="2">
    <location>
        <begin position="658"/>
        <end position="885"/>
    </location>
</feature>
<dbReference type="SUPFAM" id="SSF48350">
    <property type="entry name" value="GTPase activation domain, GAP"/>
    <property type="match status" value="1"/>
</dbReference>
<comment type="caution">
    <text evidence="4">The sequence shown here is derived from an EMBL/GenBank/DDBJ whole genome shotgun (WGS) entry which is preliminary data.</text>
</comment>
<feature type="domain" description="Rho-GAP" evidence="3">
    <location>
        <begin position="896"/>
        <end position="1061"/>
    </location>
</feature>
<feature type="compositionally biased region" description="Low complexity" evidence="2">
    <location>
        <begin position="858"/>
        <end position="881"/>
    </location>
</feature>
<dbReference type="EMBL" id="ADBJ01000004">
    <property type="protein sequence ID" value="EFA85945.1"/>
    <property type="molecule type" value="Genomic_DNA"/>
</dbReference>
<dbReference type="InterPro" id="IPR008936">
    <property type="entry name" value="Rho_GTPase_activation_prot"/>
</dbReference>
<feature type="compositionally biased region" description="Basic residues" evidence="2">
    <location>
        <begin position="107"/>
        <end position="117"/>
    </location>
</feature>
<feature type="region of interest" description="Disordered" evidence="2">
    <location>
        <begin position="162"/>
        <end position="197"/>
    </location>
</feature>
<gene>
    <name evidence="4" type="ORF">PPL_01178</name>
</gene>
<dbReference type="STRING" id="670386.D3AYB8"/>
<dbReference type="OMA" id="MLYHALH"/>
<dbReference type="RefSeq" id="XP_020438051.1">
    <property type="nucleotide sequence ID" value="XM_020572193.1"/>
</dbReference>
<feature type="compositionally biased region" description="Low complexity" evidence="2">
    <location>
        <begin position="660"/>
        <end position="718"/>
    </location>
</feature>
<feature type="compositionally biased region" description="Polar residues" evidence="2">
    <location>
        <begin position="255"/>
        <end position="268"/>
    </location>
</feature>
<dbReference type="GO" id="GO:0007165">
    <property type="term" value="P:signal transduction"/>
    <property type="evidence" value="ECO:0007669"/>
    <property type="project" value="InterPro"/>
</dbReference>
<dbReference type="InterPro" id="IPR000198">
    <property type="entry name" value="RhoGAP_dom"/>
</dbReference>
<evidence type="ECO:0000313" key="5">
    <source>
        <dbReference type="Proteomes" id="UP000001396"/>
    </source>
</evidence>
<dbReference type="InParanoid" id="D3AYB8"/>
<keyword evidence="5" id="KW-1185">Reference proteome</keyword>
<dbReference type="FunCoup" id="D3AYB8">
    <property type="interactions" value="605"/>
</dbReference>
<feature type="compositionally biased region" description="Low complexity" evidence="2">
    <location>
        <begin position="784"/>
        <end position="837"/>
    </location>
</feature>
<name>D3AYB8_HETP5</name>
<dbReference type="Proteomes" id="UP000001396">
    <property type="component" value="Unassembled WGS sequence"/>
</dbReference>
<feature type="compositionally biased region" description="Low complexity" evidence="2">
    <location>
        <begin position="269"/>
        <end position="284"/>
    </location>
</feature>
<dbReference type="AlphaFoldDB" id="D3AYB8"/>
<feature type="compositionally biased region" description="Low complexity" evidence="2">
    <location>
        <begin position="733"/>
        <end position="758"/>
    </location>
</feature>
<reference evidence="4 5" key="1">
    <citation type="journal article" date="2011" name="Genome Res.">
        <title>Phylogeny-wide analysis of social amoeba genomes highlights ancient origins for complex intercellular communication.</title>
        <authorList>
            <person name="Heidel A.J."/>
            <person name="Lawal H.M."/>
            <person name="Felder M."/>
            <person name="Schilde C."/>
            <person name="Helps N.R."/>
            <person name="Tunggal B."/>
            <person name="Rivero F."/>
            <person name="John U."/>
            <person name="Schleicher M."/>
            <person name="Eichinger L."/>
            <person name="Platzer M."/>
            <person name="Noegel A.A."/>
            <person name="Schaap P."/>
            <person name="Gloeckner G."/>
        </authorList>
    </citation>
    <scope>NUCLEOTIDE SEQUENCE [LARGE SCALE GENOMIC DNA]</scope>
    <source>
        <strain evidence="5">ATCC 26659 / Pp 5 / PN500</strain>
    </source>
</reference>
<feature type="compositionally biased region" description="Polar residues" evidence="2">
    <location>
        <begin position="759"/>
        <end position="780"/>
    </location>
</feature>
<evidence type="ECO:0000256" key="1">
    <source>
        <dbReference type="SAM" id="Coils"/>
    </source>
</evidence>
<accession>D3AYB8</accession>